<dbReference type="Gene3D" id="1.25.10.10">
    <property type="entry name" value="Leucine-rich Repeat Variant"/>
    <property type="match status" value="2"/>
</dbReference>
<comment type="catalytic activity">
    <reaction evidence="1">
        <text>S-ubiquitinyl-[E2 ubiquitin-conjugating enzyme]-L-cysteine + [acceptor protein]-L-lysine = [E2 ubiquitin-conjugating enzyme]-L-cysteine + N(6)-ubiquitinyl-[acceptor protein]-L-lysine.</text>
        <dbReference type="EC" id="2.3.2.27"/>
    </reaction>
</comment>
<dbReference type="PANTHER" id="PTHR23315">
    <property type="entry name" value="U BOX DOMAIN-CONTAINING"/>
    <property type="match status" value="1"/>
</dbReference>
<evidence type="ECO:0000256" key="2">
    <source>
        <dbReference type="ARBA" id="ARBA00003861"/>
    </source>
</evidence>
<evidence type="ECO:0000256" key="8">
    <source>
        <dbReference type="PROSITE-ProRule" id="PRU00259"/>
    </source>
</evidence>
<protein>
    <recommendedName>
        <fullName evidence="4">RING-type E3 ubiquitin transferase</fullName>
        <ecNumber evidence="4">2.3.2.27</ecNumber>
    </recommendedName>
</protein>
<dbReference type="InterPro" id="IPR011989">
    <property type="entry name" value="ARM-like"/>
</dbReference>
<dbReference type="SMART" id="SM00185">
    <property type="entry name" value="ARM"/>
    <property type="match status" value="6"/>
</dbReference>
<dbReference type="EMBL" id="JBDFQZ010000013">
    <property type="protein sequence ID" value="KAK9670307.1"/>
    <property type="molecule type" value="Genomic_DNA"/>
</dbReference>
<dbReference type="SUPFAM" id="SSF48371">
    <property type="entry name" value="ARM repeat"/>
    <property type="match status" value="1"/>
</dbReference>
<accession>A0AAW1H2S9</accession>
<name>A0AAW1H2S9_SAPOF</name>
<evidence type="ECO:0000256" key="5">
    <source>
        <dbReference type="ARBA" id="ARBA00022679"/>
    </source>
</evidence>
<comment type="caution">
    <text evidence="10">The sequence shown here is derived from an EMBL/GenBank/DDBJ whole genome shotgun (WGS) entry which is preliminary data.</text>
</comment>
<dbReference type="EC" id="2.3.2.27" evidence="4"/>
<keyword evidence="7" id="KW-0833">Ubl conjugation pathway</keyword>
<evidence type="ECO:0000256" key="4">
    <source>
        <dbReference type="ARBA" id="ARBA00012483"/>
    </source>
</evidence>
<keyword evidence="11" id="KW-1185">Reference proteome</keyword>
<reference evidence="10" key="1">
    <citation type="submission" date="2024-03" db="EMBL/GenBank/DDBJ databases">
        <title>WGS assembly of Saponaria officinalis var. Norfolk2.</title>
        <authorList>
            <person name="Jenkins J."/>
            <person name="Shu S."/>
            <person name="Grimwood J."/>
            <person name="Barry K."/>
            <person name="Goodstein D."/>
            <person name="Schmutz J."/>
            <person name="Leebens-Mack J."/>
            <person name="Osbourn A."/>
        </authorList>
    </citation>
    <scope>NUCLEOTIDE SEQUENCE [LARGE SCALE GENOMIC DNA]</scope>
    <source>
        <strain evidence="10">JIC</strain>
    </source>
</reference>
<evidence type="ECO:0000256" key="1">
    <source>
        <dbReference type="ARBA" id="ARBA00000900"/>
    </source>
</evidence>
<dbReference type="PANTHER" id="PTHR23315:SF7">
    <property type="entry name" value="U-BOX DOMAIN-CONTAINING PROTEIN 4"/>
    <property type="match status" value="1"/>
</dbReference>
<evidence type="ECO:0000259" key="9">
    <source>
        <dbReference type="Pfam" id="PF25598"/>
    </source>
</evidence>
<dbReference type="FunFam" id="1.25.10.10:FF:000082">
    <property type="entry name" value="RING-type E3 ubiquitin transferase"/>
    <property type="match status" value="1"/>
</dbReference>
<evidence type="ECO:0000256" key="3">
    <source>
        <dbReference type="ARBA" id="ARBA00004906"/>
    </source>
</evidence>
<dbReference type="Proteomes" id="UP001443914">
    <property type="component" value="Unassembled WGS sequence"/>
</dbReference>
<dbReference type="InterPro" id="IPR016024">
    <property type="entry name" value="ARM-type_fold"/>
</dbReference>
<feature type="repeat" description="ARM" evidence="8">
    <location>
        <begin position="215"/>
        <end position="257"/>
    </location>
</feature>
<keyword evidence="5" id="KW-0808">Transferase</keyword>
<organism evidence="10 11">
    <name type="scientific">Saponaria officinalis</name>
    <name type="common">Common soapwort</name>
    <name type="synonym">Lychnis saponaria</name>
    <dbReference type="NCBI Taxonomy" id="3572"/>
    <lineage>
        <taxon>Eukaryota</taxon>
        <taxon>Viridiplantae</taxon>
        <taxon>Streptophyta</taxon>
        <taxon>Embryophyta</taxon>
        <taxon>Tracheophyta</taxon>
        <taxon>Spermatophyta</taxon>
        <taxon>Magnoliopsida</taxon>
        <taxon>eudicotyledons</taxon>
        <taxon>Gunneridae</taxon>
        <taxon>Pentapetalae</taxon>
        <taxon>Caryophyllales</taxon>
        <taxon>Caryophyllaceae</taxon>
        <taxon>Caryophylleae</taxon>
        <taxon>Saponaria</taxon>
    </lineage>
</organism>
<evidence type="ECO:0000313" key="11">
    <source>
        <dbReference type="Proteomes" id="UP001443914"/>
    </source>
</evidence>
<evidence type="ECO:0000256" key="6">
    <source>
        <dbReference type="ARBA" id="ARBA00022737"/>
    </source>
</evidence>
<proteinExistence type="predicted"/>
<dbReference type="GO" id="GO:0016567">
    <property type="term" value="P:protein ubiquitination"/>
    <property type="evidence" value="ECO:0007669"/>
    <property type="project" value="UniProtKB-ARBA"/>
</dbReference>
<feature type="repeat" description="ARM" evidence="8">
    <location>
        <begin position="256"/>
        <end position="297"/>
    </location>
</feature>
<evidence type="ECO:0000313" key="10">
    <source>
        <dbReference type="EMBL" id="KAK9670307.1"/>
    </source>
</evidence>
<dbReference type="InterPro" id="IPR000225">
    <property type="entry name" value="Armadillo"/>
</dbReference>
<comment type="function">
    <text evidence="2">Functions as an E3 ubiquitin ligase.</text>
</comment>
<evidence type="ECO:0000256" key="7">
    <source>
        <dbReference type="ARBA" id="ARBA00022786"/>
    </source>
</evidence>
<sequence>MYAYNDFIGELRPVHNLYLSVLQMTLQLGKMAEDQRPSSAEITPLEEPVAPTALINQRRNRKVRLKPSKLSPIIISTPVSDTRGEIAVIETHVRKLVENLKSSTSLETIREAAFELRLLAKDDENRISIASCDGINPLVELLLSPDLKTQEHSVTALLNLSISDNNKIMIANAEAIGPLIHVLQTGTPEARENAAATLSSLSKFDINKTRIGSCGGIGPLVDLLENGSLQGKKDAATALYNLSKTTENRSIIINSGAVKHLIDLMDPATGLVDRATVILANLATVPEGRIAIAQAGGIPLLVEAVELGSPRGKENAAAALWLFCSDSKSNRYCKRVLEEGGRPPLVALSMSGTARAKEKAIMILDHLRNVQRLYGKRG</sequence>
<dbReference type="InterPro" id="IPR058678">
    <property type="entry name" value="ARM_PUB"/>
</dbReference>
<feature type="repeat" description="ARM" evidence="8">
    <location>
        <begin position="133"/>
        <end position="175"/>
    </location>
</feature>
<dbReference type="AlphaFoldDB" id="A0AAW1H2S9"/>
<comment type="pathway">
    <text evidence="3">Protein modification; protein ubiquitination.</text>
</comment>
<feature type="domain" description="U-box" evidence="9">
    <location>
        <begin position="93"/>
        <end position="368"/>
    </location>
</feature>
<keyword evidence="6" id="KW-0677">Repeat</keyword>
<dbReference type="PROSITE" id="PS50176">
    <property type="entry name" value="ARM_REPEAT"/>
    <property type="match status" value="3"/>
</dbReference>
<dbReference type="Pfam" id="PF25598">
    <property type="entry name" value="ARM_PUB"/>
    <property type="match status" value="1"/>
</dbReference>
<gene>
    <name evidence="10" type="ORF">RND81_13G193100</name>
</gene>
<dbReference type="GO" id="GO:0061630">
    <property type="term" value="F:ubiquitin protein ligase activity"/>
    <property type="evidence" value="ECO:0007669"/>
    <property type="project" value="UniProtKB-EC"/>
</dbReference>